<dbReference type="Proteomes" id="UP000193067">
    <property type="component" value="Unassembled WGS sequence"/>
</dbReference>
<dbReference type="Gene3D" id="3.80.10.10">
    <property type="entry name" value="Ribonuclease Inhibitor"/>
    <property type="match status" value="1"/>
</dbReference>
<name>A0A1Y2IDY2_TRAC3</name>
<protein>
    <recommendedName>
        <fullName evidence="3">F-box domain-containing protein</fullName>
    </recommendedName>
</protein>
<sequence>MPVITRKQHFETAQMVPLQAGKRIRSPADLEDLVATFALNHQLGAFVDTLDVSLQSAFPLATLRQSFFHLPNLTDLMLIITGVRRSIAPLRNYFRTNLRHHALADFLSIHMSITDLDMLCHTHCPRSVCPLRRVDLSNLLCLSGPAHCVYQLTCPNLTRLTMTLNDASRSVGPLLRSMPAPLPLLYQLTLDIRDDDHDVLNSIAFTCPALRKLKLLEQTPRSGLSWSKALRRLPELEELLLCTGAPLVRKKADLSLERQAILTWIYGTRRVASISATKAHPVLYHVGVWYGAGKYGGGCVTHWSKPSGVWERTISILEPSADYVFI</sequence>
<proteinExistence type="predicted"/>
<evidence type="ECO:0008006" key="3">
    <source>
        <dbReference type="Google" id="ProtNLM"/>
    </source>
</evidence>
<accession>A0A1Y2IDY2</accession>
<gene>
    <name evidence="1" type="ORF">PYCCODRAFT_1446810</name>
</gene>
<evidence type="ECO:0000313" key="1">
    <source>
        <dbReference type="EMBL" id="OSC99345.1"/>
    </source>
</evidence>
<dbReference type="EMBL" id="KZ084128">
    <property type="protein sequence ID" value="OSC99345.1"/>
    <property type="molecule type" value="Genomic_DNA"/>
</dbReference>
<dbReference type="InterPro" id="IPR032675">
    <property type="entry name" value="LRR_dom_sf"/>
</dbReference>
<keyword evidence="2" id="KW-1185">Reference proteome</keyword>
<reference evidence="1 2" key="1">
    <citation type="journal article" date="2015" name="Biotechnol. Biofuels">
        <title>Enhanced degradation of softwood versus hardwood by the white-rot fungus Pycnoporus coccineus.</title>
        <authorList>
            <person name="Couturier M."/>
            <person name="Navarro D."/>
            <person name="Chevret D."/>
            <person name="Henrissat B."/>
            <person name="Piumi F."/>
            <person name="Ruiz-Duenas F.J."/>
            <person name="Martinez A.T."/>
            <person name="Grigoriev I.V."/>
            <person name="Riley R."/>
            <person name="Lipzen A."/>
            <person name="Berrin J.G."/>
            <person name="Master E.R."/>
            <person name="Rosso M.N."/>
        </authorList>
    </citation>
    <scope>NUCLEOTIDE SEQUENCE [LARGE SCALE GENOMIC DNA]</scope>
    <source>
        <strain evidence="1 2">BRFM310</strain>
    </source>
</reference>
<dbReference type="AlphaFoldDB" id="A0A1Y2IDY2"/>
<organism evidence="1 2">
    <name type="scientific">Trametes coccinea (strain BRFM310)</name>
    <name type="common">Pycnoporus coccineus</name>
    <dbReference type="NCBI Taxonomy" id="1353009"/>
    <lineage>
        <taxon>Eukaryota</taxon>
        <taxon>Fungi</taxon>
        <taxon>Dikarya</taxon>
        <taxon>Basidiomycota</taxon>
        <taxon>Agaricomycotina</taxon>
        <taxon>Agaricomycetes</taxon>
        <taxon>Polyporales</taxon>
        <taxon>Polyporaceae</taxon>
        <taxon>Trametes</taxon>
    </lineage>
</organism>
<evidence type="ECO:0000313" key="2">
    <source>
        <dbReference type="Proteomes" id="UP000193067"/>
    </source>
</evidence>
<dbReference type="OrthoDB" id="2795237at2759"/>